<reference evidence="2 4" key="1">
    <citation type="submission" date="2017-04" db="EMBL/GenBank/DDBJ databases">
        <title>Presence of VIM-2 positive Pseudomonas species in chickens and their surrounding environment.</title>
        <authorList>
            <person name="Zhang R."/>
        </authorList>
    </citation>
    <scope>NUCLEOTIDE SEQUENCE [LARGE SCALE GENOMIC DNA]</scope>
    <source>
        <strain evidence="2 4">DZ-C18</strain>
    </source>
</reference>
<evidence type="ECO:0000313" key="2">
    <source>
        <dbReference type="EMBL" id="ORL61982.1"/>
    </source>
</evidence>
<proteinExistence type="predicted"/>
<feature type="domain" description="PilZ" evidence="1">
    <location>
        <begin position="37"/>
        <end position="109"/>
    </location>
</feature>
<dbReference type="InterPro" id="IPR009875">
    <property type="entry name" value="PilZ_domain"/>
</dbReference>
<dbReference type="Proteomes" id="UP000516786">
    <property type="component" value="Plasmid pZXPA-20-602k"/>
</dbReference>
<geneLocation type="plasmid" evidence="3 5">
    <name>pZXPA-20-602k</name>
</geneLocation>
<name>A0A1X0ZH03_PSEPU</name>
<sequence>MTASSRRHTRYVITEGALLSQKIKGKGLFAGLLGWDECRVRDLSIAGALILTDKKKGIGDSICMKLTQNNGKELEFEGKVVNCGTDHRSGKYTLGISLSDQDPSSHEHIFLHKLAESFPEAR</sequence>
<keyword evidence="3" id="KW-0614">Plasmid</keyword>
<dbReference type="OrthoDB" id="6920939at2"/>
<dbReference type="EMBL" id="NBWC01000031">
    <property type="protein sequence ID" value="ORL61982.1"/>
    <property type="molecule type" value="Genomic_DNA"/>
</dbReference>
<evidence type="ECO:0000313" key="5">
    <source>
        <dbReference type="Proteomes" id="UP000516786"/>
    </source>
</evidence>
<accession>A0A1X0ZH03</accession>
<gene>
    <name evidence="2" type="ORF">B7H17_19940</name>
    <name evidence="3" type="ORF">ID616_32050</name>
</gene>
<evidence type="ECO:0000259" key="1">
    <source>
        <dbReference type="Pfam" id="PF07238"/>
    </source>
</evidence>
<protein>
    <submittedName>
        <fullName evidence="3">PilZ domain-containing protein</fullName>
    </submittedName>
</protein>
<evidence type="ECO:0000313" key="3">
    <source>
        <dbReference type="EMBL" id="QOD01230.1"/>
    </source>
</evidence>
<dbReference type="Proteomes" id="UP000193675">
    <property type="component" value="Unassembled WGS sequence"/>
</dbReference>
<dbReference type="EMBL" id="CP061724">
    <property type="protein sequence ID" value="QOD01230.1"/>
    <property type="molecule type" value="Genomic_DNA"/>
</dbReference>
<organism evidence="2 4">
    <name type="scientific">Pseudomonas putida</name>
    <name type="common">Arthrobacter siderocapsulatus</name>
    <dbReference type="NCBI Taxonomy" id="303"/>
    <lineage>
        <taxon>Bacteria</taxon>
        <taxon>Pseudomonadati</taxon>
        <taxon>Pseudomonadota</taxon>
        <taxon>Gammaproteobacteria</taxon>
        <taxon>Pseudomonadales</taxon>
        <taxon>Pseudomonadaceae</taxon>
        <taxon>Pseudomonas</taxon>
    </lineage>
</organism>
<reference evidence="3 5" key="2">
    <citation type="submission" date="2020-09" db="EMBL/GenBank/DDBJ databases">
        <title>Co-existence of a novel multidrug-resistance efflux pump with carbapenem resistance gene blaVIM-2 in one megaplasmid in Pseudomonas putida.</title>
        <authorList>
            <person name="Peng K."/>
            <person name="Li R."/>
        </authorList>
    </citation>
    <scope>NUCLEOTIDE SEQUENCE [LARGE SCALE GENOMIC DNA]</scope>
    <source>
        <strain evidence="3 5">ZXPA-20</strain>
        <plasmid evidence="3 5">pZXPA-20-602k</plasmid>
    </source>
</reference>
<dbReference type="Pfam" id="PF07238">
    <property type="entry name" value="PilZ"/>
    <property type="match status" value="1"/>
</dbReference>
<dbReference type="AlphaFoldDB" id="A0A1X0ZH03"/>
<evidence type="ECO:0000313" key="4">
    <source>
        <dbReference type="Proteomes" id="UP000193675"/>
    </source>
</evidence>
<dbReference type="GO" id="GO:0035438">
    <property type="term" value="F:cyclic-di-GMP binding"/>
    <property type="evidence" value="ECO:0007669"/>
    <property type="project" value="InterPro"/>
</dbReference>
<dbReference type="Gene3D" id="2.40.10.220">
    <property type="entry name" value="predicted glycosyltransferase like domains"/>
    <property type="match status" value="1"/>
</dbReference>
<dbReference type="SUPFAM" id="SSF141371">
    <property type="entry name" value="PilZ domain-like"/>
    <property type="match status" value="1"/>
</dbReference>
<dbReference type="RefSeq" id="WP_084852006.1">
    <property type="nucleotide sequence ID" value="NZ_CP061724.1"/>
</dbReference>